<evidence type="ECO:0000256" key="1">
    <source>
        <dbReference type="SAM" id="Phobius"/>
    </source>
</evidence>
<keyword evidence="1" id="KW-0812">Transmembrane</keyword>
<evidence type="ECO:0008006" key="4">
    <source>
        <dbReference type="Google" id="ProtNLM"/>
    </source>
</evidence>
<evidence type="ECO:0000313" key="2">
    <source>
        <dbReference type="EMBL" id="GAA0496402.1"/>
    </source>
</evidence>
<name>A0ABP3LA59_9BURK</name>
<evidence type="ECO:0000313" key="3">
    <source>
        <dbReference type="Proteomes" id="UP001501706"/>
    </source>
</evidence>
<keyword evidence="3" id="KW-1185">Reference proteome</keyword>
<dbReference type="EMBL" id="BAAAEN010000003">
    <property type="protein sequence ID" value="GAA0496402.1"/>
    <property type="molecule type" value="Genomic_DNA"/>
</dbReference>
<dbReference type="Proteomes" id="UP001501706">
    <property type="component" value="Unassembled WGS sequence"/>
</dbReference>
<comment type="caution">
    <text evidence="2">The sequence shown here is derived from an EMBL/GenBank/DDBJ whole genome shotgun (WGS) entry which is preliminary data.</text>
</comment>
<sequence>MTTLAYSSLAVAFLLGLLKFRASWRKRRRLREIELRGGSLCMECGRYLKPHARYCPHCLAEQRG</sequence>
<keyword evidence="1" id="KW-1133">Transmembrane helix</keyword>
<feature type="transmembrane region" description="Helical" evidence="1">
    <location>
        <begin position="6"/>
        <end position="22"/>
    </location>
</feature>
<accession>A0ABP3LA59</accession>
<proteinExistence type="predicted"/>
<reference evidence="3" key="1">
    <citation type="journal article" date="2019" name="Int. J. Syst. Evol. Microbiol.">
        <title>The Global Catalogue of Microorganisms (GCM) 10K type strain sequencing project: providing services to taxonomists for standard genome sequencing and annotation.</title>
        <authorList>
            <consortium name="The Broad Institute Genomics Platform"/>
            <consortium name="The Broad Institute Genome Sequencing Center for Infectious Disease"/>
            <person name="Wu L."/>
            <person name="Ma J."/>
        </authorList>
    </citation>
    <scope>NUCLEOTIDE SEQUENCE [LARGE SCALE GENOMIC DNA]</scope>
    <source>
        <strain evidence="3">JCM 14330</strain>
    </source>
</reference>
<protein>
    <recommendedName>
        <fullName evidence="4">Zinc-ribbon domain-containing protein</fullName>
    </recommendedName>
</protein>
<keyword evidence="1" id="KW-0472">Membrane</keyword>
<gene>
    <name evidence="2" type="ORF">GCM10009097_10580</name>
</gene>
<organism evidence="2 3">
    <name type="scientific">Pigmentiphaga daeguensis</name>
    <dbReference type="NCBI Taxonomy" id="414049"/>
    <lineage>
        <taxon>Bacteria</taxon>
        <taxon>Pseudomonadati</taxon>
        <taxon>Pseudomonadota</taxon>
        <taxon>Betaproteobacteria</taxon>
        <taxon>Burkholderiales</taxon>
        <taxon>Alcaligenaceae</taxon>
        <taxon>Pigmentiphaga</taxon>
    </lineage>
</organism>
<dbReference type="RefSeq" id="WP_087836913.1">
    <property type="nucleotide sequence ID" value="NZ_BAAAEN010000003.1"/>
</dbReference>